<sequence>MAPDPVAEKSGFLRMYMSNHPDTLVAYAKWFGKVKEVITSAEMTAIDCNSMTLTCTMKGGSKKEVRVPIEPPLSGYEDVKPRLLEMKAFAQEGLGMVCLYVTYHTILDKPFALRSKLRISQPLNSPGTPG</sequence>
<reference evidence="2" key="1">
    <citation type="submission" date="2021-02" db="EMBL/GenBank/DDBJ databases">
        <title>Psilocybe cubensis genome.</title>
        <authorList>
            <person name="Mckernan K.J."/>
            <person name="Crawford S."/>
            <person name="Trippe A."/>
            <person name="Kane L.T."/>
            <person name="Mclaughlin S."/>
        </authorList>
    </citation>
    <scope>NUCLEOTIDE SEQUENCE [LARGE SCALE GENOMIC DNA]</scope>
    <source>
        <strain evidence="2">MGC-MH-2018</strain>
    </source>
</reference>
<dbReference type="InterPro" id="IPR019595">
    <property type="entry name" value="DUF2470"/>
</dbReference>
<organism evidence="2">
    <name type="scientific">Psilocybe cubensis</name>
    <name type="common">Psychedelic mushroom</name>
    <name type="synonym">Stropharia cubensis</name>
    <dbReference type="NCBI Taxonomy" id="181762"/>
    <lineage>
        <taxon>Eukaryota</taxon>
        <taxon>Fungi</taxon>
        <taxon>Dikarya</taxon>
        <taxon>Basidiomycota</taxon>
        <taxon>Agaricomycotina</taxon>
        <taxon>Agaricomycetes</taxon>
        <taxon>Agaricomycetidae</taxon>
        <taxon>Agaricales</taxon>
        <taxon>Agaricineae</taxon>
        <taxon>Strophariaceae</taxon>
        <taxon>Psilocybe</taxon>
    </lineage>
</organism>
<feature type="domain" description="DUF2470" evidence="1">
    <location>
        <begin position="16"/>
        <end position="86"/>
    </location>
</feature>
<protein>
    <recommendedName>
        <fullName evidence="1">DUF2470 domain-containing protein</fullName>
    </recommendedName>
</protein>
<evidence type="ECO:0000313" key="2">
    <source>
        <dbReference type="EMBL" id="KAG5164407.1"/>
    </source>
</evidence>
<evidence type="ECO:0000259" key="1">
    <source>
        <dbReference type="Pfam" id="PF10615"/>
    </source>
</evidence>
<dbReference type="Gene3D" id="3.20.180.10">
    <property type="entry name" value="PNP-oxidase-like"/>
    <property type="match status" value="1"/>
</dbReference>
<dbReference type="EMBL" id="JAFIQS010000012">
    <property type="protein sequence ID" value="KAG5164407.1"/>
    <property type="molecule type" value="Genomic_DNA"/>
</dbReference>
<name>A0A8H7XP26_PSICU</name>
<comment type="caution">
    <text evidence="2">The sequence shown here is derived from an EMBL/GenBank/DDBJ whole genome shotgun (WGS) entry which is preliminary data.</text>
</comment>
<gene>
    <name evidence="2" type="ORF">JR316_010913</name>
</gene>
<proteinExistence type="predicted"/>
<accession>A0A8H7XP26</accession>
<dbReference type="InterPro" id="IPR037119">
    <property type="entry name" value="Haem_oxidase_HugZ-like_sf"/>
</dbReference>
<dbReference type="Pfam" id="PF10615">
    <property type="entry name" value="DUF2470"/>
    <property type="match status" value="1"/>
</dbReference>
<dbReference type="AlphaFoldDB" id="A0A8H7XP26"/>